<dbReference type="SUPFAM" id="SSF53092">
    <property type="entry name" value="Creatinase/prolidase N-terminal domain"/>
    <property type="match status" value="1"/>
</dbReference>
<dbReference type="Pfam" id="PF00557">
    <property type="entry name" value="Peptidase_M24"/>
    <property type="match status" value="1"/>
</dbReference>
<dbReference type="Proteomes" id="UP001149140">
    <property type="component" value="Unassembled WGS sequence"/>
</dbReference>
<dbReference type="PANTHER" id="PTHR46112:SF2">
    <property type="entry name" value="XAA-PRO AMINOPEPTIDASE P-RELATED"/>
    <property type="match status" value="1"/>
</dbReference>
<keyword evidence="4" id="KW-1185">Reference proteome</keyword>
<comment type="caution">
    <text evidence="3">The sequence shown here is derived from an EMBL/GenBank/DDBJ whole genome shotgun (WGS) entry which is preliminary data.</text>
</comment>
<dbReference type="Gene3D" id="3.90.230.10">
    <property type="entry name" value="Creatinase/methionine aminopeptidase superfamily"/>
    <property type="match status" value="1"/>
</dbReference>
<evidence type="ECO:0000313" key="3">
    <source>
        <dbReference type="EMBL" id="MDA0159242.1"/>
    </source>
</evidence>
<organism evidence="3 4">
    <name type="scientific">Solirubrobacter ginsenosidimutans</name>
    <dbReference type="NCBI Taxonomy" id="490573"/>
    <lineage>
        <taxon>Bacteria</taxon>
        <taxon>Bacillati</taxon>
        <taxon>Actinomycetota</taxon>
        <taxon>Thermoleophilia</taxon>
        <taxon>Solirubrobacterales</taxon>
        <taxon>Solirubrobacteraceae</taxon>
        <taxon>Solirubrobacter</taxon>
    </lineage>
</organism>
<dbReference type="Pfam" id="PF01321">
    <property type="entry name" value="Creatinase_N"/>
    <property type="match status" value="1"/>
</dbReference>
<dbReference type="AlphaFoldDB" id="A0A9X3RZR6"/>
<dbReference type="PANTHER" id="PTHR46112">
    <property type="entry name" value="AMINOPEPTIDASE"/>
    <property type="match status" value="1"/>
</dbReference>
<proteinExistence type="predicted"/>
<dbReference type="RefSeq" id="WP_270037919.1">
    <property type="nucleotide sequence ID" value="NZ_JAPDOD010000002.1"/>
</dbReference>
<feature type="domain" description="Creatinase N-terminal" evidence="2">
    <location>
        <begin position="37"/>
        <end position="172"/>
    </location>
</feature>
<dbReference type="SUPFAM" id="SSF55920">
    <property type="entry name" value="Creatinase/aminopeptidase"/>
    <property type="match status" value="1"/>
</dbReference>
<dbReference type="InterPro" id="IPR036005">
    <property type="entry name" value="Creatinase/aminopeptidase-like"/>
</dbReference>
<accession>A0A9X3RZR6</accession>
<evidence type="ECO:0000259" key="2">
    <source>
        <dbReference type="Pfam" id="PF01321"/>
    </source>
</evidence>
<dbReference type="CDD" id="cd01066">
    <property type="entry name" value="APP_MetAP"/>
    <property type="match status" value="1"/>
</dbReference>
<sequence>MAIEERVAASLGTRVDVGTMGVDWEERIDFGRLRRERLEKAQVALRESAADFLFVFRTEDARYLTGYRHHLGPTPLLGNATVVLRPDDDPILYTMDYEHCRLRMPWLSDECLRPRANFREDVGIRKWADSVEEVTGSLAGKTVGIDLWSVTLEEGLRQAFPDTEFVDGYKVLMEAKIIKTDDEVMCLKVANAITEAGMDAARKALKPGVRECEVLAAAWYTMTAMGSEWTQCSNIVASGPYTAPYRRFTSDRVIRMGDPVIIDIGGCFNGYWGDLTRTWICGDIKPTQAQKELHQKCYDAVWNACAASIAGNTTADVFAAADPYVLDSLGHGSGMAPWEPPYFSPHTRDDPQELRPGMQFNLEPYAGEPGIGGFRLENNLVVTEGAPDVYTTYPFEERFVIDVHPFDSSTGRTR</sequence>
<dbReference type="InterPro" id="IPR029149">
    <property type="entry name" value="Creatin/AminoP/Spt16_N"/>
</dbReference>
<dbReference type="InterPro" id="IPR000994">
    <property type="entry name" value="Pept_M24"/>
</dbReference>
<name>A0A9X3RZR6_9ACTN</name>
<feature type="domain" description="Peptidase M24" evidence="1">
    <location>
        <begin position="186"/>
        <end position="384"/>
    </location>
</feature>
<dbReference type="InterPro" id="IPR000587">
    <property type="entry name" value="Creatinase_N"/>
</dbReference>
<dbReference type="InterPro" id="IPR050659">
    <property type="entry name" value="Peptidase_M24B"/>
</dbReference>
<evidence type="ECO:0000313" key="4">
    <source>
        <dbReference type="Proteomes" id="UP001149140"/>
    </source>
</evidence>
<protein>
    <submittedName>
        <fullName evidence="3">Xaa-Pro peptidase family protein</fullName>
    </submittedName>
</protein>
<gene>
    <name evidence="3" type="ORF">OM076_03105</name>
</gene>
<evidence type="ECO:0000259" key="1">
    <source>
        <dbReference type="Pfam" id="PF00557"/>
    </source>
</evidence>
<dbReference type="Gene3D" id="3.40.350.10">
    <property type="entry name" value="Creatinase/prolidase N-terminal domain"/>
    <property type="match status" value="1"/>
</dbReference>
<dbReference type="EMBL" id="JAPDOD010000002">
    <property type="protein sequence ID" value="MDA0159242.1"/>
    <property type="molecule type" value="Genomic_DNA"/>
</dbReference>
<reference evidence="3" key="1">
    <citation type="submission" date="2022-10" db="EMBL/GenBank/DDBJ databases">
        <title>The WGS of Solirubrobacter ginsenosidimutans DSM 21036.</title>
        <authorList>
            <person name="Jiang Z."/>
        </authorList>
    </citation>
    <scope>NUCLEOTIDE SEQUENCE</scope>
    <source>
        <strain evidence="3">DSM 21036</strain>
    </source>
</reference>